<dbReference type="HOGENOM" id="CLU_228637_0_0_10"/>
<accession>F4KPS3</accession>
<dbReference type="Pfam" id="PF13585">
    <property type="entry name" value="CHU_C"/>
    <property type="match status" value="1"/>
</dbReference>
<evidence type="ECO:0000313" key="3">
    <source>
        <dbReference type="Proteomes" id="UP000008461"/>
    </source>
</evidence>
<reference key="2">
    <citation type="submission" date="2011-04" db="EMBL/GenBank/DDBJ databases">
        <title>Complete sequence of chromosome of Haliscomenobacter hydrossis DSM 1100.</title>
        <authorList>
            <consortium name="US DOE Joint Genome Institute (JGI-PGF)"/>
            <person name="Lucas S."/>
            <person name="Han J."/>
            <person name="Lapidus A."/>
            <person name="Bruce D."/>
            <person name="Goodwin L."/>
            <person name="Pitluck S."/>
            <person name="Peters L."/>
            <person name="Kyrpides N."/>
            <person name="Mavromatis K."/>
            <person name="Ivanova N."/>
            <person name="Ovchinnikova G."/>
            <person name="Pagani I."/>
            <person name="Daligault H."/>
            <person name="Detter J.C."/>
            <person name="Han C."/>
            <person name="Land M."/>
            <person name="Hauser L."/>
            <person name="Markowitz V."/>
            <person name="Cheng J.-F."/>
            <person name="Hugenholtz P."/>
            <person name="Woyke T."/>
            <person name="Wu D."/>
            <person name="Verbarg S."/>
            <person name="Frueling A."/>
            <person name="Brambilla E."/>
            <person name="Klenk H.-P."/>
            <person name="Eisen J.A."/>
        </authorList>
    </citation>
    <scope>NUCLEOTIDE SEQUENCE</scope>
    <source>
        <strain>DSM 1100</strain>
    </source>
</reference>
<dbReference type="InterPro" id="IPR025667">
    <property type="entry name" value="SprB_repeat"/>
</dbReference>
<keyword evidence="3" id="KW-1185">Reference proteome</keyword>
<dbReference type="EMBL" id="CP002691">
    <property type="protein sequence ID" value="AEE52173.1"/>
    <property type="molecule type" value="Genomic_DNA"/>
</dbReference>
<dbReference type="InterPro" id="IPR014755">
    <property type="entry name" value="Cu-Rt/internalin_Ig-like"/>
</dbReference>
<protein>
    <submittedName>
        <fullName evidence="2">Uncharacterized protein</fullName>
    </submittedName>
</protein>
<dbReference type="eggNOG" id="COG2911">
    <property type="taxonomic scope" value="Bacteria"/>
</dbReference>
<gene>
    <name evidence="2" type="ordered locus">Halhy_4329</name>
</gene>
<reference evidence="2 3" key="1">
    <citation type="journal article" date="2011" name="Stand. Genomic Sci.">
        <title>Complete genome sequence of Haliscomenobacter hydrossis type strain (O).</title>
        <authorList>
            <consortium name="US DOE Joint Genome Institute (JGI-PGF)"/>
            <person name="Daligault H."/>
            <person name="Lapidus A."/>
            <person name="Zeytun A."/>
            <person name="Nolan M."/>
            <person name="Lucas S."/>
            <person name="Del Rio T.G."/>
            <person name="Tice H."/>
            <person name="Cheng J.F."/>
            <person name="Tapia R."/>
            <person name="Han C."/>
            <person name="Goodwin L."/>
            <person name="Pitluck S."/>
            <person name="Liolios K."/>
            <person name="Pagani I."/>
            <person name="Ivanova N."/>
            <person name="Huntemann M."/>
            <person name="Mavromatis K."/>
            <person name="Mikhailova N."/>
            <person name="Pati A."/>
            <person name="Chen A."/>
            <person name="Palaniappan K."/>
            <person name="Land M."/>
            <person name="Hauser L."/>
            <person name="Brambilla E.M."/>
            <person name="Rohde M."/>
            <person name="Verbarg S."/>
            <person name="Goker M."/>
            <person name="Bristow J."/>
            <person name="Eisen J.A."/>
            <person name="Markowitz V."/>
            <person name="Hugenholtz P."/>
            <person name="Kyrpides N.C."/>
            <person name="Klenk H.P."/>
            <person name="Woyke T."/>
        </authorList>
    </citation>
    <scope>NUCLEOTIDE SEQUENCE [LARGE SCALE GENOMIC DNA]</scope>
    <source>
        <strain evidence="3">ATCC 27775 / DSM 1100 / LMG 10767 / O</strain>
    </source>
</reference>
<evidence type="ECO:0000256" key="1">
    <source>
        <dbReference type="ARBA" id="ARBA00022729"/>
    </source>
</evidence>
<dbReference type="KEGG" id="hhy:Halhy_4329"/>
<evidence type="ECO:0000313" key="2">
    <source>
        <dbReference type="EMBL" id="AEE52173.1"/>
    </source>
</evidence>
<dbReference type="STRING" id="760192.Halhy_4329"/>
<dbReference type="Pfam" id="PF13573">
    <property type="entry name" value="SprB"/>
    <property type="match status" value="6"/>
</dbReference>
<name>F4KPS3_HALH1</name>
<dbReference type="OrthoDB" id="7794186at2"/>
<dbReference type="RefSeq" id="WP_013766711.1">
    <property type="nucleotide sequence ID" value="NC_015510.1"/>
</dbReference>
<dbReference type="Gene3D" id="2.60.40.1220">
    <property type="match status" value="1"/>
</dbReference>
<dbReference type="Proteomes" id="UP000008461">
    <property type="component" value="Chromosome"/>
</dbReference>
<sequence length="2485" mass="257991">MRKTRQIALFSRQSILRLILLIAAVWPVLGWGQTVIFNRPTGASYINTDNRTFDSYGPTTITGCSSVDFSVSFSFSLGWGGSGNMESSDECISGCAGDPNDPAAGGCFACWDFIWVRFFVNGNEVGGDLIGTGNNQQNGMIQATGIAVSPGDVVSIEVYTQTWEASERITFSNIRITGTNAPVDLVPRGPFCQNSGSVALGASQNGITGTWSGVGVSGNSLNTNVGGAGIRTLTFTPATGQCALPNSIDVEITPAAPVDLTPFDPFCQGTGNIALGNNQGGITGNWSGTGVASNALNTGTAGIRTLRFTPNPGQCATFNTTEVEIVARAPAVLEDLGPYCQNSGNISLNTLQNDIAGTWTGTGVAFNILNTNVGGTGVRTLTFTPGAGQCATPNTLQVTINPRTTITLTPISTPICRTGGNIALITNQSGIPGTWSGSGVSGGNILNPTVGPLGNRLLTFTPAAGQCANVATQTVSVVASTAITLGAIGPFCQTDARFPLVKTQSGISGTWSGIGVTQDTLDPSVGSTGTRMLSFTPNAGQCATTPPLNVTITPGNLVVLSPIGPLCGNTSSIPLNTTQNGVTGTWSGPGVTGGNTLNPAVGGLGIRTLTFSPTSGQCAAASTLDVVVNSSNAVNLVPIGPFCQGQSVVPLDTLQNGVLGTWSGPGVIGGKTLNTSLGGAGLRNLVFTPSGCSNKDSIQVTVNLQPQIDSIADVSICGDGYTLPAIGGTGLSGNEAYFSAANGTGTRFAIGTRLDTTQTLFAYDATAGCAAERTFRLNLQLAPDIDSIRDTVVCEDYVLPLIRGRNLSSNAAYFTQSLGGGTRFNPGQSINSTQTLFVFDGTPVCFDQDTFNITLRTRPRLDTIADVQVCTNYTLPNIAGTNLSGNQAYFTGPQGSGTKFTPGQAIAGDLILFAFDSVAGCSDERSFRLDTLSPPVLGPILDTVACGGLQLPAIKGSFLSPNVAYFDGPNGTGTRFSVGQTLNFSANLFAFDQKGICTAQQPFRISITPGPQIELAISNPITCNGSNDGALNLRINNSLPPLNFRWNPSSLNGTEDPSGLSAGIYTVSVTDGTGCEVSASATLIEPAALSLSCAPSKVVSKVDGDDGEANLTINGGTARYSLVLVGPVNQNLSNLPAGLNLLSGLRAGNYRVFVTDSLGCRDSCQFTITQPSCALTIAVNQTNPTCSGVANGQLEVIVTSGAAPYTIDWAIDALDGQFNPRNLRAGIYSFVIEDNIGCRVSNDTLTLVAPAPLTLACIQDSPVTRVGGNNGSARISTGGGTTPYTLTWMGPVSGTVNLSGSGNIGINDLKAGAYRIQLQDANNCIDSCALTITEPICSLDVAIVTVQSILCNGDDNGILAANIRNGRAPYTYVWSNGMGTATRDTLSNLGPGTYTLSLTDDLGCRDTTRMTLTTPPPVVVNCQVLSAVSTVGGRDGQAILRFSGGTGTITLDWGGAQPGNVIASGPDSLQLGGLAAGTYAVNFIDTNGCLDSCSFSIQEPVCNLQARLEIQDPACQGASNGEIVALITSGVAPFTFDWSGAGPNNDTLSNLVAGNYPVTITDALNCRLTLDTILRDPAVLNLSCQTIQNVRTVNGQEGIARLTFSGGTAPFFFNIRGPVSSTRTEGNPGSIDLANLTSGNYTIDLSDINGCQQTCSFTISEPACNLIVQTQTTAPLCNGAANGEIVVTINNGKAPFQYDWSDNTLDGQATARNLGAGTYSVVVSDSIGCIGFDTVVVAEPAALNLNCGTPIPTTTLGGQNGSISLRFSGGTGPYTLLLSGTKQDSFLNLSVDSFRVNGLAKGDYRLTLVDANNCSIPGCDFTISDPNCNLDLRLTGTNNDCAGASSGRIQTAVQGAVGNLSYDWSIDRFDGLSEANGLPSGSYTLIISDDRLCKDTAGINITEPARLNTDCQVISNPSTVGGSEGQARIIITGGSGFGGIRISGPSAGQTDDFRTDTINYRSLRAGRYQVIVRDVNNCVDTCGFVLDPVACTVQGAAQITNPTCNGSLTGSINVTASGNNGAVNYFWNNPLASGQNPTSLPAGNYTVTLTDAAQCSDTLRVTLTDPPALNLSLNLERQPTAANPTGGSLRVTFSGGTPNYSISTNRNNNFSSIGNAGFLNIDNVSAGNLTVILRDRLGCRDTAFIRIEEIPCNLSVDVAATRADCASSHLNSSVSNGTAPYQYTWSNPVFNGIANPRNATPGRYVVTVSDAQGCLAIDSIVVLDDPAALQIQLRVANPRCPGDLGLLTVQAISGGQGPFNLSLDNGTPQRFSNPPFSLRNLNPGNFSLNISNASGCSLDTSFTIVAPIALSLDLGPDTTLRKGASLTFSPQVNFDPMVIIWSPLTALSGTEGLNARAEPQVSTTYALVLRDSLGCEVRDNIRVIVSGLLEAYFPTAFSPNEDNVNDYFTAYANTEVERIEVLRIFDRWGGMVFEGKDIPLNDPSQGWDGTTRGQLAAGGLYVYYSVVRLRNGSTYRAAGEVNLVR</sequence>
<dbReference type="Gene3D" id="2.60.40.740">
    <property type="match status" value="2"/>
</dbReference>
<proteinExistence type="predicted"/>
<keyword evidence="1" id="KW-0732">Signal</keyword>
<organism evidence="2 3">
    <name type="scientific">Haliscomenobacter hydrossis (strain ATCC 27775 / DSM 1100 / LMG 10767 / O)</name>
    <dbReference type="NCBI Taxonomy" id="760192"/>
    <lineage>
        <taxon>Bacteria</taxon>
        <taxon>Pseudomonadati</taxon>
        <taxon>Bacteroidota</taxon>
        <taxon>Saprospiria</taxon>
        <taxon>Saprospirales</taxon>
        <taxon>Haliscomenobacteraceae</taxon>
        <taxon>Haliscomenobacter</taxon>
    </lineage>
</organism>